<dbReference type="CDD" id="cd12148">
    <property type="entry name" value="fungal_TF_MHR"/>
    <property type="match status" value="1"/>
</dbReference>
<sequence>MLRSANPRPSHVVLSMSKVISKISHRCVKAGHLEDNANRRTVESAIKEKVHATGESFLMLTSWINSLPAEMRPTSDFVGVPEDTALSSFVSLHYHNAIIMLSRNSLLISKDALHKAVEVIAKDTPWEYAIRNGQSMVANSARKIIHLLADRDDSAPPHPFAPAYFSLLHALYVLAVHILKQPNSRISKIDHSLLITAADLVRCYCVGLDEADRLNNVLNGLVRVIQDSMKPATAHREMQQPTPSISTDASVSGPDMTPLPQQQRENPAFLQTMGSSDAALLNNELPMDGGILDPFSGQPFAVPILPDEIGCDWADFENLLQRIESDGALYSTDEGMDMNI</sequence>
<organism evidence="3 4">
    <name type="scientific">Fusarium torreyae</name>
    <dbReference type="NCBI Taxonomy" id="1237075"/>
    <lineage>
        <taxon>Eukaryota</taxon>
        <taxon>Fungi</taxon>
        <taxon>Dikarya</taxon>
        <taxon>Ascomycota</taxon>
        <taxon>Pezizomycotina</taxon>
        <taxon>Sordariomycetes</taxon>
        <taxon>Hypocreomycetidae</taxon>
        <taxon>Hypocreales</taxon>
        <taxon>Nectriaceae</taxon>
        <taxon>Fusarium</taxon>
    </lineage>
</organism>
<proteinExistence type="predicted"/>
<reference evidence="3" key="1">
    <citation type="submission" date="2022-09" db="EMBL/GenBank/DDBJ databases">
        <title>Fusarium specimens isolated from Avocado Roots.</title>
        <authorList>
            <person name="Stajich J."/>
            <person name="Roper C."/>
            <person name="Heimlech-Rivalta G."/>
        </authorList>
    </citation>
    <scope>NUCLEOTIDE SEQUENCE</scope>
    <source>
        <strain evidence="3">CF00136</strain>
    </source>
</reference>
<feature type="compositionally biased region" description="Polar residues" evidence="2">
    <location>
        <begin position="239"/>
        <end position="250"/>
    </location>
</feature>
<comment type="caution">
    <text evidence="3">The sequence shown here is derived from an EMBL/GenBank/DDBJ whole genome shotgun (WGS) entry which is preliminary data.</text>
</comment>
<evidence type="ECO:0000256" key="1">
    <source>
        <dbReference type="ARBA" id="ARBA00023242"/>
    </source>
</evidence>
<dbReference type="Proteomes" id="UP001152049">
    <property type="component" value="Unassembled WGS sequence"/>
</dbReference>
<name>A0A9W8S9I8_9HYPO</name>
<keyword evidence="4" id="KW-1185">Reference proteome</keyword>
<dbReference type="InterPro" id="IPR050987">
    <property type="entry name" value="AtrR-like"/>
</dbReference>
<evidence type="ECO:0008006" key="5">
    <source>
        <dbReference type="Google" id="ProtNLM"/>
    </source>
</evidence>
<evidence type="ECO:0000256" key="2">
    <source>
        <dbReference type="SAM" id="MobiDB-lite"/>
    </source>
</evidence>
<evidence type="ECO:0000313" key="4">
    <source>
        <dbReference type="Proteomes" id="UP001152049"/>
    </source>
</evidence>
<evidence type="ECO:0000313" key="3">
    <source>
        <dbReference type="EMBL" id="KAJ4267076.1"/>
    </source>
</evidence>
<keyword evidence="1" id="KW-0539">Nucleus</keyword>
<gene>
    <name evidence="3" type="ORF">NW762_003174</name>
</gene>
<dbReference type="GO" id="GO:0003700">
    <property type="term" value="F:DNA-binding transcription factor activity"/>
    <property type="evidence" value="ECO:0007669"/>
    <property type="project" value="InterPro"/>
</dbReference>
<dbReference type="EMBL" id="JAOQAZ010000004">
    <property type="protein sequence ID" value="KAJ4267076.1"/>
    <property type="molecule type" value="Genomic_DNA"/>
</dbReference>
<protein>
    <recommendedName>
        <fullName evidence="5">Transcription factor</fullName>
    </recommendedName>
</protein>
<dbReference type="PANTHER" id="PTHR46910">
    <property type="entry name" value="TRANSCRIPTION FACTOR PDR1"/>
    <property type="match status" value="1"/>
</dbReference>
<feature type="region of interest" description="Disordered" evidence="2">
    <location>
        <begin position="233"/>
        <end position="262"/>
    </location>
</feature>
<accession>A0A9W8S9I8</accession>
<dbReference type="AlphaFoldDB" id="A0A9W8S9I8"/>
<dbReference type="OrthoDB" id="3037908at2759"/>
<dbReference type="PANTHER" id="PTHR46910:SF33">
    <property type="entry name" value="ZN(II)2CYS6 TRANSCRIPTION FACTOR (EUROFUNG)"/>
    <property type="match status" value="1"/>
</dbReference>